<protein>
    <submittedName>
        <fullName evidence="2">Uncharacterized protein</fullName>
    </submittedName>
</protein>
<evidence type="ECO:0000256" key="1">
    <source>
        <dbReference type="SAM" id="MobiDB-lite"/>
    </source>
</evidence>
<dbReference type="Proteomes" id="UP000784294">
    <property type="component" value="Unassembled WGS sequence"/>
</dbReference>
<evidence type="ECO:0000313" key="2">
    <source>
        <dbReference type="EMBL" id="VEL42337.1"/>
    </source>
</evidence>
<gene>
    <name evidence="2" type="ORF">PXEA_LOCUS35777</name>
</gene>
<evidence type="ECO:0000313" key="3">
    <source>
        <dbReference type="Proteomes" id="UP000784294"/>
    </source>
</evidence>
<name>A0A3S5C8J5_9PLAT</name>
<organism evidence="2 3">
    <name type="scientific">Protopolystoma xenopodis</name>
    <dbReference type="NCBI Taxonomy" id="117903"/>
    <lineage>
        <taxon>Eukaryota</taxon>
        <taxon>Metazoa</taxon>
        <taxon>Spiralia</taxon>
        <taxon>Lophotrochozoa</taxon>
        <taxon>Platyhelminthes</taxon>
        <taxon>Monogenea</taxon>
        <taxon>Polyopisthocotylea</taxon>
        <taxon>Polystomatidea</taxon>
        <taxon>Polystomatidae</taxon>
        <taxon>Protopolystoma</taxon>
    </lineage>
</organism>
<proteinExistence type="predicted"/>
<feature type="region of interest" description="Disordered" evidence="1">
    <location>
        <begin position="113"/>
        <end position="132"/>
    </location>
</feature>
<keyword evidence="3" id="KW-1185">Reference proteome</keyword>
<accession>A0A3S5C8J5</accession>
<reference evidence="2" key="1">
    <citation type="submission" date="2018-11" db="EMBL/GenBank/DDBJ databases">
        <authorList>
            <consortium name="Pathogen Informatics"/>
        </authorList>
    </citation>
    <scope>NUCLEOTIDE SEQUENCE</scope>
</reference>
<dbReference type="AlphaFoldDB" id="A0A3S5C8J5"/>
<sequence length="169" mass="18889">MHKEGETHRWAHEQLANITLPLARTTATSGRLTQRRRVRVANLTRVVDSPLRLMQFIVTAETSRIMAGRVNLLIDFRALMASATSPGRHQLLRLAAGATVYFLHPFPPLSAHRSRGANCRPPSSTFPPHGSTGLSPLSHHFILTLWTSRTHTQKHTTRRSGVSLEDGHR</sequence>
<dbReference type="EMBL" id="CAAALY010273863">
    <property type="protein sequence ID" value="VEL42337.1"/>
    <property type="molecule type" value="Genomic_DNA"/>
</dbReference>
<comment type="caution">
    <text evidence="2">The sequence shown here is derived from an EMBL/GenBank/DDBJ whole genome shotgun (WGS) entry which is preliminary data.</text>
</comment>